<proteinExistence type="predicted"/>
<feature type="compositionally biased region" description="Basic and acidic residues" evidence="1">
    <location>
        <begin position="122"/>
        <end position="133"/>
    </location>
</feature>
<keyword evidence="3" id="KW-1185">Reference proteome</keyword>
<evidence type="ECO:0000313" key="2">
    <source>
        <dbReference type="EMBL" id="KAK7494996.1"/>
    </source>
</evidence>
<protein>
    <submittedName>
        <fullName evidence="2">Uncharacterized protein</fullName>
    </submittedName>
</protein>
<reference evidence="2 3" key="1">
    <citation type="journal article" date="2023" name="Sci. Data">
        <title>Genome assembly of the Korean intertidal mud-creeper Batillaria attramentaria.</title>
        <authorList>
            <person name="Patra A.K."/>
            <person name="Ho P.T."/>
            <person name="Jun S."/>
            <person name="Lee S.J."/>
            <person name="Kim Y."/>
            <person name="Won Y.J."/>
        </authorList>
    </citation>
    <scope>NUCLEOTIDE SEQUENCE [LARGE SCALE GENOMIC DNA]</scope>
    <source>
        <strain evidence="2">Wonlab-2016</strain>
    </source>
</reference>
<feature type="region of interest" description="Disordered" evidence="1">
    <location>
        <begin position="114"/>
        <end position="133"/>
    </location>
</feature>
<organism evidence="2 3">
    <name type="scientific">Batillaria attramentaria</name>
    <dbReference type="NCBI Taxonomy" id="370345"/>
    <lineage>
        <taxon>Eukaryota</taxon>
        <taxon>Metazoa</taxon>
        <taxon>Spiralia</taxon>
        <taxon>Lophotrochozoa</taxon>
        <taxon>Mollusca</taxon>
        <taxon>Gastropoda</taxon>
        <taxon>Caenogastropoda</taxon>
        <taxon>Sorbeoconcha</taxon>
        <taxon>Cerithioidea</taxon>
        <taxon>Batillariidae</taxon>
        <taxon>Batillaria</taxon>
    </lineage>
</organism>
<comment type="caution">
    <text evidence="2">The sequence shown here is derived from an EMBL/GenBank/DDBJ whole genome shotgun (WGS) entry which is preliminary data.</text>
</comment>
<name>A0ABD0L658_9CAEN</name>
<evidence type="ECO:0000313" key="3">
    <source>
        <dbReference type="Proteomes" id="UP001519460"/>
    </source>
</evidence>
<dbReference type="AlphaFoldDB" id="A0ABD0L658"/>
<accession>A0ABD0L658</accession>
<evidence type="ECO:0000256" key="1">
    <source>
        <dbReference type="SAM" id="MobiDB-lite"/>
    </source>
</evidence>
<sequence length="231" mass="25471">MDKAHAYNETDSKSYYLTPAAFFSGGERDRDPADTAKGVAGVLDRQGNLRAVKASGMRITLPNIPDVGVMRTRYPIAPVFSEGSPIWKELEALRDIVLDMKSYAKYLKSQPVMAEPPTAAPAHHDATDNSEKTDVQLEAPSTLVTSPSHPEPVGMHTHTIDLAEWEWELLTEGNEVLRALTSEDNGHSHSLQIRFDKDTGKIRIVGCDKKAECKDGHSAVLEREEDNIHAV</sequence>
<dbReference type="EMBL" id="JACVVK020000078">
    <property type="protein sequence ID" value="KAK7494996.1"/>
    <property type="molecule type" value="Genomic_DNA"/>
</dbReference>
<gene>
    <name evidence="2" type="ORF">BaRGS_00013636</name>
</gene>
<dbReference type="Proteomes" id="UP001519460">
    <property type="component" value="Unassembled WGS sequence"/>
</dbReference>